<sequence length="100" mass="11598">MVDRYIYERGCLRAGEDWLDNNMFSVTFFFLLLTISKVEATDISKIIYEKGCVTAGEEWVERNLIIISTICILILFAQLLAICFAQNLRVDILAQKNKYH</sequence>
<reference evidence="3" key="1">
    <citation type="submission" date="2013-02" db="EMBL/GenBank/DDBJ databases">
        <authorList>
            <person name="Hughes D."/>
        </authorList>
    </citation>
    <scope>NUCLEOTIDE SEQUENCE</scope>
    <source>
        <strain>Durham</strain>
        <strain evidence="3">NC isolate 2 -- Noor lab</strain>
    </source>
</reference>
<evidence type="ECO:0000256" key="1">
    <source>
        <dbReference type="SAM" id="Phobius"/>
    </source>
</evidence>
<keyword evidence="1" id="KW-0812">Transmembrane</keyword>
<organism evidence="2 3">
    <name type="scientific">Megaselia scalaris</name>
    <name type="common">Humpbacked fly</name>
    <name type="synonym">Phora scalaris</name>
    <dbReference type="NCBI Taxonomy" id="36166"/>
    <lineage>
        <taxon>Eukaryota</taxon>
        <taxon>Metazoa</taxon>
        <taxon>Ecdysozoa</taxon>
        <taxon>Arthropoda</taxon>
        <taxon>Hexapoda</taxon>
        <taxon>Insecta</taxon>
        <taxon>Pterygota</taxon>
        <taxon>Neoptera</taxon>
        <taxon>Endopterygota</taxon>
        <taxon>Diptera</taxon>
        <taxon>Brachycera</taxon>
        <taxon>Muscomorpha</taxon>
        <taxon>Platypezoidea</taxon>
        <taxon>Phoridae</taxon>
        <taxon>Megaseliini</taxon>
        <taxon>Megaselia</taxon>
    </lineage>
</organism>
<evidence type="ECO:0000313" key="3">
    <source>
        <dbReference type="Proteomes" id="UP000015102"/>
    </source>
</evidence>
<dbReference type="EMBL" id="CAQQ02387434">
    <property type="status" value="NOT_ANNOTATED_CDS"/>
    <property type="molecule type" value="Genomic_DNA"/>
</dbReference>
<dbReference type="OMA" id="WVERNLI"/>
<keyword evidence="1" id="KW-0472">Membrane</keyword>
<dbReference type="EnsemblMetazoa" id="MESCA009232-RA">
    <property type="protein sequence ID" value="MESCA009232-PA"/>
    <property type="gene ID" value="MESCA009232"/>
</dbReference>
<feature type="transmembrane region" description="Helical" evidence="1">
    <location>
        <begin position="64"/>
        <end position="88"/>
    </location>
</feature>
<reference evidence="2" key="2">
    <citation type="submission" date="2015-06" db="UniProtKB">
        <authorList>
            <consortium name="EnsemblMetazoa"/>
        </authorList>
    </citation>
    <scope>IDENTIFICATION</scope>
</reference>
<proteinExistence type="predicted"/>
<protein>
    <submittedName>
        <fullName evidence="2">Uncharacterized protein</fullName>
    </submittedName>
</protein>
<dbReference type="AlphaFoldDB" id="T1GZD3"/>
<keyword evidence="1" id="KW-1133">Transmembrane helix</keyword>
<accession>T1GZD3</accession>
<name>T1GZD3_MEGSC</name>
<dbReference type="STRING" id="36166.T1GZD3"/>
<dbReference type="HOGENOM" id="CLU_2309177_0_0_1"/>
<evidence type="ECO:0000313" key="2">
    <source>
        <dbReference type="EnsemblMetazoa" id="MESCA009232-PA"/>
    </source>
</evidence>
<keyword evidence="3" id="KW-1185">Reference proteome</keyword>
<dbReference type="Proteomes" id="UP000015102">
    <property type="component" value="Unassembled WGS sequence"/>
</dbReference>